<dbReference type="InterPro" id="IPR029068">
    <property type="entry name" value="Glyas_Bleomycin-R_OHBP_Dase"/>
</dbReference>
<organism evidence="2 3">
    <name type="scientific">Streptosporangium pseudovulgare</name>
    <dbReference type="NCBI Taxonomy" id="35765"/>
    <lineage>
        <taxon>Bacteria</taxon>
        <taxon>Bacillati</taxon>
        <taxon>Actinomycetota</taxon>
        <taxon>Actinomycetes</taxon>
        <taxon>Streptosporangiales</taxon>
        <taxon>Streptosporangiaceae</taxon>
        <taxon>Streptosporangium</taxon>
    </lineage>
</organism>
<protein>
    <submittedName>
        <fullName evidence="2">Glyoxalase</fullName>
    </submittedName>
</protein>
<gene>
    <name evidence="2" type="ORF">GCM10010140_20340</name>
</gene>
<dbReference type="PROSITE" id="PS51819">
    <property type="entry name" value="VOC"/>
    <property type="match status" value="1"/>
</dbReference>
<evidence type="ECO:0000313" key="2">
    <source>
        <dbReference type="EMBL" id="GGP90571.1"/>
    </source>
</evidence>
<dbReference type="Pfam" id="PF00903">
    <property type="entry name" value="Glyoxalase"/>
    <property type="match status" value="1"/>
</dbReference>
<feature type="domain" description="VOC" evidence="1">
    <location>
        <begin position="27"/>
        <end position="141"/>
    </location>
</feature>
<dbReference type="SUPFAM" id="SSF54593">
    <property type="entry name" value="Glyoxalase/Bleomycin resistance protein/Dihydroxybiphenyl dioxygenase"/>
    <property type="match status" value="1"/>
</dbReference>
<proteinExistence type="predicted"/>
<name>A0ABQ2QQ09_9ACTN</name>
<dbReference type="EMBL" id="BMQJ01000004">
    <property type="protein sequence ID" value="GGP90571.1"/>
    <property type="molecule type" value="Genomic_DNA"/>
</dbReference>
<evidence type="ECO:0000313" key="3">
    <source>
        <dbReference type="Proteomes" id="UP000611554"/>
    </source>
</evidence>
<dbReference type="PANTHER" id="PTHR39175">
    <property type="entry name" value="FAMILY PROTEIN, PUTATIVE (AFU_ORTHOLOGUE AFUA_3G15060)-RELATED"/>
    <property type="match status" value="1"/>
</dbReference>
<dbReference type="Gene3D" id="3.10.180.10">
    <property type="entry name" value="2,3-Dihydroxybiphenyl 1,2-Dioxygenase, domain 1"/>
    <property type="match status" value="1"/>
</dbReference>
<comment type="caution">
    <text evidence="2">The sequence shown here is derived from an EMBL/GenBank/DDBJ whole genome shotgun (WGS) entry which is preliminary data.</text>
</comment>
<dbReference type="Proteomes" id="UP000611554">
    <property type="component" value="Unassembled WGS sequence"/>
</dbReference>
<accession>A0ABQ2QQ09</accession>
<dbReference type="InterPro" id="IPR004360">
    <property type="entry name" value="Glyas_Fos-R_dOase_dom"/>
</dbReference>
<evidence type="ECO:0000259" key="1">
    <source>
        <dbReference type="PROSITE" id="PS51819"/>
    </source>
</evidence>
<reference evidence="3" key="1">
    <citation type="journal article" date="2019" name="Int. J. Syst. Evol. Microbiol.">
        <title>The Global Catalogue of Microorganisms (GCM) 10K type strain sequencing project: providing services to taxonomists for standard genome sequencing and annotation.</title>
        <authorList>
            <consortium name="The Broad Institute Genomics Platform"/>
            <consortium name="The Broad Institute Genome Sequencing Center for Infectious Disease"/>
            <person name="Wu L."/>
            <person name="Ma J."/>
        </authorList>
    </citation>
    <scope>NUCLEOTIDE SEQUENCE [LARGE SCALE GENOMIC DNA]</scope>
    <source>
        <strain evidence="3">JCM 3115</strain>
    </source>
</reference>
<keyword evidence="3" id="KW-1185">Reference proteome</keyword>
<sequence>MTKWSDGWRRDSRTKYLDVKMQKGVVMLHHVQLACPPGSEPALRDFYGGVLGLTEIPKPPVLAARGGCWFRGHGVELHLGVEEDFRPARKAHPGLLVRDLDGWARRLAEAGHPVTFDDDFPGMRRFYSEDPHGNRLELLEPIA</sequence>
<dbReference type="PANTHER" id="PTHR39175:SF1">
    <property type="entry name" value="FAMILY PROTEIN, PUTATIVE (AFU_ORTHOLOGUE AFUA_3G15060)-RELATED"/>
    <property type="match status" value="1"/>
</dbReference>
<dbReference type="InterPro" id="IPR037523">
    <property type="entry name" value="VOC_core"/>
</dbReference>